<evidence type="ECO:0000256" key="4">
    <source>
        <dbReference type="ARBA" id="ARBA00023235"/>
    </source>
</evidence>
<keyword evidence="12" id="KW-1185">Reference proteome</keyword>
<feature type="region of interest" description="Disordered" evidence="8">
    <location>
        <begin position="496"/>
        <end position="546"/>
    </location>
</feature>
<dbReference type="GO" id="GO:0003723">
    <property type="term" value="F:RNA binding"/>
    <property type="evidence" value="ECO:0007669"/>
    <property type="project" value="InterPro"/>
</dbReference>
<keyword evidence="3" id="KW-0819">tRNA processing</keyword>
<dbReference type="InterPro" id="IPR048741">
    <property type="entry name" value="Pus10-like_C"/>
</dbReference>
<gene>
    <name evidence="11" type="ORF">V1264_018494</name>
</gene>
<evidence type="ECO:0000256" key="5">
    <source>
        <dbReference type="ARBA" id="ARBA00075270"/>
    </source>
</evidence>
<dbReference type="FunFam" id="3.30.70.2510:FF:000001">
    <property type="entry name" value="tRNA pseudouridine synthase Pus10"/>
    <property type="match status" value="1"/>
</dbReference>
<comment type="caution">
    <text evidence="11">The sequence shown here is derived from an EMBL/GenBank/DDBJ whole genome shotgun (WGS) entry which is preliminary data.</text>
</comment>
<dbReference type="InterPro" id="IPR039894">
    <property type="entry name" value="Pus10-like"/>
</dbReference>
<evidence type="ECO:0000256" key="6">
    <source>
        <dbReference type="ARBA" id="ARBA00079393"/>
    </source>
</evidence>
<evidence type="ECO:0000256" key="3">
    <source>
        <dbReference type="ARBA" id="ARBA00022694"/>
    </source>
</evidence>
<organism evidence="11 12">
    <name type="scientific">Littorina saxatilis</name>
    <dbReference type="NCBI Taxonomy" id="31220"/>
    <lineage>
        <taxon>Eukaryota</taxon>
        <taxon>Metazoa</taxon>
        <taxon>Spiralia</taxon>
        <taxon>Lophotrochozoa</taxon>
        <taxon>Mollusca</taxon>
        <taxon>Gastropoda</taxon>
        <taxon>Caenogastropoda</taxon>
        <taxon>Littorinimorpha</taxon>
        <taxon>Littorinoidea</taxon>
        <taxon>Littorinidae</taxon>
        <taxon>Littorina</taxon>
    </lineage>
</organism>
<dbReference type="AlphaFoldDB" id="A0AAN9BCS1"/>
<feature type="domain" description="Pus10-like C-terminal" evidence="10">
    <location>
        <begin position="255"/>
        <end position="485"/>
    </location>
</feature>
<dbReference type="NCBIfam" id="TIGR01213">
    <property type="entry name" value="pseudo_Pus10arc"/>
    <property type="match status" value="1"/>
</dbReference>
<evidence type="ECO:0000256" key="8">
    <source>
        <dbReference type="SAM" id="MobiDB-lite"/>
    </source>
</evidence>
<feature type="compositionally biased region" description="Polar residues" evidence="8">
    <location>
        <begin position="528"/>
        <end position="546"/>
    </location>
</feature>
<dbReference type="Gene3D" id="1.10.10.2050">
    <property type="match status" value="1"/>
</dbReference>
<evidence type="ECO:0000256" key="2">
    <source>
        <dbReference type="ARBA" id="ARBA00012787"/>
    </source>
</evidence>
<dbReference type="EC" id="5.4.99.25" evidence="2"/>
<dbReference type="SUPFAM" id="SSF55120">
    <property type="entry name" value="Pseudouridine synthase"/>
    <property type="match status" value="1"/>
</dbReference>
<dbReference type="GO" id="GO:0160148">
    <property type="term" value="F:tRNA pseudouridine(55) synthase activity"/>
    <property type="evidence" value="ECO:0007669"/>
    <property type="project" value="UniProtKB-EC"/>
</dbReference>
<dbReference type="FunFam" id="3.30.70.3190:FF:000001">
    <property type="entry name" value="tRNA pseudouridine synthase Pus10"/>
    <property type="match status" value="1"/>
</dbReference>
<comment type="similarity">
    <text evidence="1">Belongs to the pseudouridine synthase Pus10 family.</text>
</comment>
<evidence type="ECO:0000256" key="1">
    <source>
        <dbReference type="ARBA" id="ARBA00009652"/>
    </source>
</evidence>
<evidence type="ECO:0000313" key="11">
    <source>
        <dbReference type="EMBL" id="KAK7103628.1"/>
    </source>
</evidence>
<reference evidence="11 12" key="1">
    <citation type="submission" date="2024-02" db="EMBL/GenBank/DDBJ databases">
        <title>Chromosome-scale genome assembly of the rough periwinkle Littorina saxatilis.</title>
        <authorList>
            <person name="De Jode A."/>
            <person name="Faria R."/>
            <person name="Formenti G."/>
            <person name="Sims Y."/>
            <person name="Smith T.P."/>
            <person name="Tracey A."/>
            <person name="Wood J.M.D."/>
            <person name="Zagrodzka Z.B."/>
            <person name="Johannesson K."/>
            <person name="Butlin R.K."/>
            <person name="Leder E.H."/>
        </authorList>
    </citation>
    <scope>NUCLEOTIDE SEQUENCE [LARGE SCALE GENOMIC DNA]</scope>
    <source>
        <strain evidence="11">Snail1</strain>
        <tissue evidence="11">Muscle</tissue>
    </source>
</reference>
<dbReference type="Gene3D" id="3.30.70.3190">
    <property type="match status" value="1"/>
</dbReference>
<dbReference type="PANTHER" id="PTHR21568:SF0">
    <property type="entry name" value="TRNA PSEUDOURIDINE SYNTHASE PUS10"/>
    <property type="match status" value="1"/>
</dbReference>
<dbReference type="Gene3D" id="3.30.70.2510">
    <property type="match status" value="1"/>
</dbReference>
<evidence type="ECO:0000259" key="9">
    <source>
        <dbReference type="Pfam" id="PF21237"/>
    </source>
</evidence>
<evidence type="ECO:0000259" key="10">
    <source>
        <dbReference type="Pfam" id="PF21238"/>
    </source>
</evidence>
<sequence length="546" mass="61928">MFNDLDLFTDQDEEIRLISRDLLEQGCCARCTMRFLGEKRPSVYSPSQEELFSKYFEQDTDTATNTQESAKKPCPACLGILQKFASQDFYEQVVEKVREGDHDYSDYQFSLMVPVATILRQHAVFVYLLQKYESVYQGKGDNIASIKDVFKWCAGPCFSQALGAKFQMRSAFDILLTISYSPSDQECAFLLEAFPDTFRRRKVKQGAYETFTRASVQKVLGEMTESNFSRKFSCPPSAPKEECTCDISVSHDAVFVAGRYQKYSRELSQSPWIIDGVVKMAGSVQELVCQVILDRFKPSDHKFSSSGREDVDVQMLGMGRPFVVELIDPHRVTFSPEDMKAMQKETNALTELVAIRDLQIVTREDVGRLKEGEEDKSKSYVALCWCERPLTEEDMQKISEMKDLVLYQRTPIRVLHRRTLATRERTIYSMRMEPASGQHFTLHLSTQAGTYVKEFVHGDFGRTQPNLGTLLNADCDILALDVTAVNIDWPPRIDPVPQDTLDAESETGKKTDVVSTDKTAAADPADESLQQQQNNHDVSTTVKVEV</sequence>
<accession>A0AAN9BCS1</accession>
<dbReference type="InterPro" id="IPR048742">
    <property type="entry name" value="Pus10_N_euk"/>
</dbReference>
<dbReference type="Proteomes" id="UP001374579">
    <property type="component" value="Unassembled WGS sequence"/>
</dbReference>
<dbReference type="EMBL" id="JBAMIC010000008">
    <property type="protein sequence ID" value="KAK7103628.1"/>
    <property type="molecule type" value="Genomic_DNA"/>
</dbReference>
<evidence type="ECO:0000313" key="12">
    <source>
        <dbReference type="Proteomes" id="UP001374579"/>
    </source>
</evidence>
<name>A0AAN9BCS1_9CAEN</name>
<protein>
    <recommendedName>
        <fullName evidence="2">tRNA pseudouridine(55) synthase</fullName>
        <ecNumber evidence="2">5.4.99.25</ecNumber>
    </recommendedName>
    <alternativeName>
        <fullName evidence="7">tRNA pseudouridine 55 synthase</fullName>
    </alternativeName>
    <alternativeName>
        <fullName evidence="5">tRNA pseudouridylate synthase</fullName>
    </alternativeName>
    <alternativeName>
        <fullName evidence="6">tRNA-uridine isomerase</fullName>
    </alternativeName>
</protein>
<evidence type="ECO:0000256" key="7">
    <source>
        <dbReference type="ARBA" id="ARBA00083669"/>
    </source>
</evidence>
<proteinExistence type="inferred from homology"/>
<dbReference type="GO" id="GO:0031119">
    <property type="term" value="P:tRNA pseudouridine synthesis"/>
    <property type="evidence" value="ECO:0007669"/>
    <property type="project" value="TreeGrafter"/>
</dbReference>
<keyword evidence="4" id="KW-0413">Isomerase</keyword>
<dbReference type="Pfam" id="PF21237">
    <property type="entry name" value="Pus10_N_euk"/>
    <property type="match status" value="1"/>
</dbReference>
<dbReference type="Pfam" id="PF21238">
    <property type="entry name" value="Pus10_C"/>
    <property type="match status" value="1"/>
</dbReference>
<dbReference type="PANTHER" id="PTHR21568">
    <property type="entry name" value="TRNA PSEUDOURIDINE SYNTHASE PUS10"/>
    <property type="match status" value="1"/>
</dbReference>
<feature type="domain" description="Pus10 N-terminal eukaryotes" evidence="9">
    <location>
        <begin position="74"/>
        <end position="245"/>
    </location>
</feature>
<dbReference type="InterPro" id="IPR020103">
    <property type="entry name" value="PsdUridine_synth_cat_dom_sf"/>
</dbReference>